<comment type="caution">
    <text evidence="2">The sequence shown here is derived from an EMBL/GenBank/DDBJ whole genome shotgun (WGS) entry which is preliminary data.</text>
</comment>
<dbReference type="RefSeq" id="WP_183776842.1">
    <property type="nucleotide sequence ID" value="NZ_JACIDK010000009.1"/>
</dbReference>
<sequence>MAMRPTLLALAVFAASASPAPAQAPRDPVARDLTIRNQEAQAQQMIDRQRSVALENDLNALDARVQSQERMQVLQVQRGPTLAPLDPDVKPPALNMGSYASIPDAALAASNARVREASRNKR</sequence>
<name>A0A840A4N2_9CAUL</name>
<dbReference type="AlphaFoldDB" id="A0A840A4N2"/>
<evidence type="ECO:0000313" key="3">
    <source>
        <dbReference type="Proteomes" id="UP000530564"/>
    </source>
</evidence>
<evidence type="ECO:0000313" key="2">
    <source>
        <dbReference type="EMBL" id="MBB3893328.1"/>
    </source>
</evidence>
<reference evidence="2 3" key="1">
    <citation type="submission" date="2020-08" db="EMBL/GenBank/DDBJ databases">
        <title>Genomic Encyclopedia of Type Strains, Phase IV (KMG-IV): sequencing the most valuable type-strain genomes for metagenomic binning, comparative biology and taxonomic classification.</title>
        <authorList>
            <person name="Goeker M."/>
        </authorList>
    </citation>
    <scope>NUCLEOTIDE SEQUENCE [LARGE SCALE GENOMIC DNA]</scope>
    <source>
        <strain evidence="2 3">DSM 21793</strain>
    </source>
</reference>
<feature type="chain" id="PRO_5032383527" evidence="1">
    <location>
        <begin position="25"/>
        <end position="122"/>
    </location>
</feature>
<keyword evidence="3" id="KW-1185">Reference proteome</keyword>
<gene>
    <name evidence="2" type="ORF">GGQ61_004070</name>
</gene>
<dbReference type="EMBL" id="JACIDK010000009">
    <property type="protein sequence ID" value="MBB3893328.1"/>
    <property type="molecule type" value="Genomic_DNA"/>
</dbReference>
<dbReference type="Proteomes" id="UP000530564">
    <property type="component" value="Unassembled WGS sequence"/>
</dbReference>
<protein>
    <submittedName>
        <fullName evidence="2">Uncharacterized protein</fullName>
    </submittedName>
</protein>
<evidence type="ECO:0000256" key="1">
    <source>
        <dbReference type="SAM" id="SignalP"/>
    </source>
</evidence>
<accession>A0A840A4N2</accession>
<feature type="signal peptide" evidence="1">
    <location>
        <begin position="1"/>
        <end position="24"/>
    </location>
</feature>
<keyword evidence="1" id="KW-0732">Signal</keyword>
<proteinExistence type="predicted"/>
<organism evidence="2 3">
    <name type="scientific">Phenylobacterium haematophilum</name>
    <dbReference type="NCBI Taxonomy" id="98513"/>
    <lineage>
        <taxon>Bacteria</taxon>
        <taxon>Pseudomonadati</taxon>
        <taxon>Pseudomonadota</taxon>
        <taxon>Alphaproteobacteria</taxon>
        <taxon>Caulobacterales</taxon>
        <taxon>Caulobacteraceae</taxon>
        <taxon>Phenylobacterium</taxon>
    </lineage>
</organism>